<evidence type="ECO:0000256" key="4">
    <source>
        <dbReference type="RuleBase" id="RU000499"/>
    </source>
</evidence>
<dbReference type="PROSITE" id="PS00460">
    <property type="entry name" value="GLUTATHIONE_PEROXID_1"/>
    <property type="match status" value="1"/>
</dbReference>
<protein>
    <recommendedName>
        <fullName evidence="4">Glutathione peroxidase</fullName>
    </recommendedName>
</protein>
<evidence type="ECO:0000313" key="7">
    <source>
        <dbReference type="EMBL" id="MDM0044652.1"/>
    </source>
</evidence>
<accession>A0ABT7N9P8</accession>
<dbReference type="EMBL" id="JASZYV010000002">
    <property type="protein sequence ID" value="MDM0044652.1"/>
    <property type="molecule type" value="Genomic_DNA"/>
</dbReference>
<dbReference type="PANTHER" id="PTHR11592">
    <property type="entry name" value="GLUTATHIONE PEROXIDASE"/>
    <property type="match status" value="1"/>
</dbReference>
<evidence type="ECO:0000256" key="1">
    <source>
        <dbReference type="ARBA" id="ARBA00006926"/>
    </source>
</evidence>
<comment type="similarity">
    <text evidence="1 4">Belongs to the glutathione peroxidase family.</text>
</comment>
<organism evidence="7 8">
    <name type="scientific">Variovorax dokdonensis</name>
    <dbReference type="NCBI Taxonomy" id="344883"/>
    <lineage>
        <taxon>Bacteria</taxon>
        <taxon>Pseudomonadati</taxon>
        <taxon>Pseudomonadota</taxon>
        <taxon>Betaproteobacteria</taxon>
        <taxon>Burkholderiales</taxon>
        <taxon>Comamonadaceae</taxon>
        <taxon>Variovorax</taxon>
    </lineage>
</organism>
<comment type="caution">
    <text evidence="7">The sequence shown here is derived from an EMBL/GenBank/DDBJ whole genome shotgun (WGS) entry which is preliminary data.</text>
</comment>
<dbReference type="SUPFAM" id="SSF52833">
    <property type="entry name" value="Thioredoxin-like"/>
    <property type="match status" value="1"/>
</dbReference>
<dbReference type="InterPro" id="IPR029759">
    <property type="entry name" value="GPX_AS"/>
</dbReference>
<feature type="domain" description="Thioredoxin" evidence="6">
    <location>
        <begin position="1"/>
        <end position="178"/>
    </location>
</feature>
<dbReference type="Gene3D" id="3.40.30.10">
    <property type="entry name" value="Glutaredoxin"/>
    <property type="match status" value="1"/>
</dbReference>
<name>A0ABT7N9P8_9BURK</name>
<dbReference type="Proteomes" id="UP001174908">
    <property type="component" value="Unassembled WGS sequence"/>
</dbReference>
<dbReference type="InterPro" id="IPR036249">
    <property type="entry name" value="Thioredoxin-like_sf"/>
</dbReference>
<dbReference type="CDD" id="cd00340">
    <property type="entry name" value="GSH_Peroxidase"/>
    <property type="match status" value="1"/>
</dbReference>
<reference evidence="7" key="1">
    <citation type="submission" date="2023-06" db="EMBL/GenBank/DDBJ databases">
        <authorList>
            <person name="Jiang Y."/>
            <person name="Liu Q."/>
        </authorList>
    </citation>
    <scope>NUCLEOTIDE SEQUENCE</scope>
    <source>
        <strain evidence="7">CGMCC 1.12089</strain>
    </source>
</reference>
<dbReference type="PROSITE" id="PS51355">
    <property type="entry name" value="GLUTATHIONE_PEROXID_3"/>
    <property type="match status" value="1"/>
</dbReference>
<dbReference type="GO" id="GO:0004601">
    <property type="term" value="F:peroxidase activity"/>
    <property type="evidence" value="ECO:0007669"/>
    <property type="project" value="UniProtKB-KW"/>
</dbReference>
<evidence type="ECO:0000256" key="3">
    <source>
        <dbReference type="ARBA" id="ARBA00023002"/>
    </source>
</evidence>
<dbReference type="InterPro" id="IPR013766">
    <property type="entry name" value="Thioredoxin_domain"/>
</dbReference>
<evidence type="ECO:0000313" key="8">
    <source>
        <dbReference type="Proteomes" id="UP001174908"/>
    </source>
</evidence>
<evidence type="ECO:0000259" key="6">
    <source>
        <dbReference type="PROSITE" id="PS51352"/>
    </source>
</evidence>
<sequence length="182" mass="19887">MATSQTAATASVSTNAASSNSCPPLLQKSFDRLQDEKPQALCQYSGKVLVVVNTASFCGFTRQYRGLEDLYARYKDKGLVVLGFPSNDFSQETGSNKEVAEFCENTFGVKFPMFVKSSVRGPQANALFKELAAQTGTTPGWNFYKYVVGRDGKIIAAFPSRTEPQDREFIALIEKQLALAPG</sequence>
<feature type="region of interest" description="Disordered" evidence="5">
    <location>
        <begin position="1"/>
        <end position="21"/>
    </location>
</feature>
<gene>
    <name evidence="7" type="ORF">QTH91_09185</name>
</gene>
<dbReference type="PANTHER" id="PTHR11592:SF44">
    <property type="entry name" value="GLUTATHIONE PEROXIDASE"/>
    <property type="match status" value="1"/>
</dbReference>
<evidence type="ECO:0000256" key="2">
    <source>
        <dbReference type="ARBA" id="ARBA00022559"/>
    </source>
</evidence>
<dbReference type="PIRSF" id="PIRSF000303">
    <property type="entry name" value="Glutathion_perox"/>
    <property type="match status" value="1"/>
</dbReference>
<dbReference type="PROSITE" id="PS51352">
    <property type="entry name" value="THIOREDOXIN_2"/>
    <property type="match status" value="1"/>
</dbReference>
<proteinExistence type="inferred from homology"/>
<evidence type="ECO:0000256" key="5">
    <source>
        <dbReference type="SAM" id="MobiDB-lite"/>
    </source>
</evidence>
<dbReference type="InterPro" id="IPR000889">
    <property type="entry name" value="Glutathione_peroxidase"/>
</dbReference>
<keyword evidence="8" id="KW-1185">Reference proteome</keyword>
<keyword evidence="3 4" id="KW-0560">Oxidoreductase</keyword>
<dbReference type="PRINTS" id="PR01011">
    <property type="entry name" value="GLUTPROXDASE"/>
</dbReference>
<dbReference type="Pfam" id="PF00255">
    <property type="entry name" value="GSHPx"/>
    <property type="match status" value="1"/>
</dbReference>
<keyword evidence="2 4" id="KW-0575">Peroxidase</keyword>